<proteinExistence type="predicted"/>
<protein>
    <submittedName>
        <fullName evidence="2">Uncharacterized protein</fullName>
    </submittedName>
</protein>
<evidence type="ECO:0000313" key="1">
    <source>
        <dbReference type="Proteomes" id="UP000035642"/>
    </source>
</evidence>
<dbReference type="Proteomes" id="UP000035642">
    <property type="component" value="Unassembled WGS sequence"/>
</dbReference>
<evidence type="ECO:0000313" key="2">
    <source>
        <dbReference type="WBParaSite" id="ACAC_0000306201-mRNA-1"/>
    </source>
</evidence>
<accession>A0A0K0CZC2</accession>
<reference evidence="1" key="1">
    <citation type="submission" date="2012-09" db="EMBL/GenBank/DDBJ databases">
        <authorList>
            <person name="Martin A.A."/>
        </authorList>
    </citation>
    <scope>NUCLEOTIDE SEQUENCE</scope>
</reference>
<dbReference type="AlphaFoldDB" id="A0A0K0CZC2"/>
<organism evidence="1 2">
    <name type="scientific">Angiostrongylus cantonensis</name>
    <name type="common">Rat lungworm</name>
    <dbReference type="NCBI Taxonomy" id="6313"/>
    <lineage>
        <taxon>Eukaryota</taxon>
        <taxon>Metazoa</taxon>
        <taxon>Ecdysozoa</taxon>
        <taxon>Nematoda</taxon>
        <taxon>Chromadorea</taxon>
        <taxon>Rhabditida</taxon>
        <taxon>Rhabditina</taxon>
        <taxon>Rhabditomorpha</taxon>
        <taxon>Strongyloidea</taxon>
        <taxon>Metastrongylidae</taxon>
        <taxon>Angiostrongylus</taxon>
    </lineage>
</organism>
<sequence>MTRIEEADPSARYSTAVTEFPSTYALDAMTTVVWKNGVTLVWNSFVDDNPSSPTLMKLLPRPPTLEKHLLVF</sequence>
<dbReference type="WBParaSite" id="ACAC_0000306201-mRNA-1">
    <property type="protein sequence ID" value="ACAC_0000306201-mRNA-1"/>
    <property type="gene ID" value="ACAC_0000306201"/>
</dbReference>
<reference evidence="2" key="2">
    <citation type="submission" date="2017-02" db="UniProtKB">
        <authorList>
            <consortium name="WormBaseParasite"/>
        </authorList>
    </citation>
    <scope>IDENTIFICATION</scope>
</reference>
<name>A0A0K0CZC2_ANGCA</name>
<keyword evidence="1" id="KW-1185">Reference proteome</keyword>